<comment type="similarity">
    <text evidence="4">Belongs to the class I-like SAM-binding methyltransferase superfamily.</text>
</comment>
<protein>
    <submittedName>
        <fullName evidence="7">Methyltransferase domain-containing protein</fullName>
    </submittedName>
</protein>
<name>A0ABR1X9Y9_9PEZI</name>
<feature type="compositionally biased region" description="Basic and acidic residues" evidence="5">
    <location>
        <begin position="11"/>
        <end position="23"/>
    </location>
</feature>
<organism evidence="7 8">
    <name type="scientific">Apiospora hydei</name>
    <dbReference type="NCBI Taxonomy" id="1337664"/>
    <lineage>
        <taxon>Eukaryota</taxon>
        <taxon>Fungi</taxon>
        <taxon>Dikarya</taxon>
        <taxon>Ascomycota</taxon>
        <taxon>Pezizomycotina</taxon>
        <taxon>Sordariomycetes</taxon>
        <taxon>Xylariomycetidae</taxon>
        <taxon>Amphisphaeriales</taxon>
        <taxon>Apiosporaceae</taxon>
        <taxon>Apiospora</taxon>
    </lineage>
</organism>
<keyword evidence="2" id="KW-0808">Transferase</keyword>
<keyword evidence="8" id="KW-1185">Reference proteome</keyword>
<proteinExistence type="inferred from homology"/>
<evidence type="ECO:0000259" key="6">
    <source>
        <dbReference type="Pfam" id="PF13649"/>
    </source>
</evidence>
<dbReference type="GO" id="GO:0032259">
    <property type="term" value="P:methylation"/>
    <property type="evidence" value="ECO:0007669"/>
    <property type="project" value="UniProtKB-KW"/>
</dbReference>
<evidence type="ECO:0000256" key="5">
    <source>
        <dbReference type="SAM" id="MobiDB-lite"/>
    </source>
</evidence>
<dbReference type="PANTHER" id="PTHR35897">
    <property type="entry name" value="METHYLTRANSFERASE AUSD"/>
    <property type="match status" value="1"/>
</dbReference>
<dbReference type="RefSeq" id="XP_066674222.1">
    <property type="nucleotide sequence ID" value="XM_066804449.1"/>
</dbReference>
<dbReference type="GeneID" id="92037509"/>
<dbReference type="GO" id="GO:0008168">
    <property type="term" value="F:methyltransferase activity"/>
    <property type="evidence" value="ECO:0007669"/>
    <property type="project" value="UniProtKB-KW"/>
</dbReference>
<dbReference type="PANTHER" id="PTHR35897:SF1">
    <property type="entry name" value="METHYLTRANSFERASE AUSD"/>
    <property type="match status" value="1"/>
</dbReference>
<dbReference type="InterPro" id="IPR051654">
    <property type="entry name" value="Meroterpenoid_MTases"/>
</dbReference>
<gene>
    <name evidence="7" type="ORF">PG997_000134</name>
</gene>
<evidence type="ECO:0000313" key="8">
    <source>
        <dbReference type="Proteomes" id="UP001433268"/>
    </source>
</evidence>
<evidence type="ECO:0000256" key="2">
    <source>
        <dbReference type="ARBA" id="ARBA00022679"/>
    </source>
</evidence>
<evidence type="ECO:0000256" key="1">
    <source>
        <dbReference type="ARBA" id="ARBA00005179"/>
    </source>
</evidence>
<evidence type="ECO:0000256" key="4">
    <source>
        <dbReference type="ARBA" id="ARBA00038314"/>
    </source>
</evidence>
<keyword evidence="3" id="KW-0949">S-adenosyl-L-methionine</keyword>
<evidence type="ECO:0000256" key="3">
    <source>
        <dbReference type="ARBA" id="ARBA00022691"/>
    </source>
</evidence>
<dbReference type="Gene3D" id="3.40.50.150">
    <property type="entry name" value="Vaccinia Virus protein VP39"/>
    <property type="match status" value="1"/>
</dbReference>
<keyword evidence="7" id="KW-0489">Methyltransferase</keyword>
<feature type="domain" description="Methyltransferase" evidence="6">
    <location>
        <begin position="107"/>
        <end position="207"/>
    </location>
</feature>
<accession>A0ABR1X9Y9</accession>
<dbReference type="Pfam" id="PF13649">
    <property type="entry name" value="Methyltransf_25"/>
    <property type="match status" value="1"/>
</dbReference>
<dbReference type="InterPro" id="IPR029063">
    <property type="entry name" value="SAM-dependent_MTases_sf"/>
</dbReference>
<dbReference type="EMBL" id="JAQQWN010000002">
    <property type="protein sequence ID" value="KAK8093449.1"/>
    <property type="molecule type" value="Genomic_DNA"/>
</dbReference>
<feature type="region of interest" description="Disordered" evidence="5">
    <location>
        <begin position="1"/>
        <end position="28"/>
    </location>
</feature>
<comment type="caution">
    <text evidence="7">The sequence shown here is derived from an EMBL/GenBank/DDBJ whole genome shotgun (WGS) entry which is preliminary data.</text>
</comment>
<dbReference type="InterPro" id="IPR041698">
    <property type="entry name" value="Methyltransf_25"/>
</dbReference>
<dbReference type="SUPFAM" id="SSF53335">
    <property type="entry name" value="S-adenosyl-L-methionine-dependent methyltransferases"/>
    <property type="match status" value="1"/>
</dbReference>
<reference evidence="7 8" key="1">
    <citation type="submission" date="2023-01" db="EMBL/GenBank/DDBJ databases">
        <title>Analysis of 21 Apiospora genomes using comparative genomics revels a genus with tremendous synthesis potential of carbohydrate active enzymes and secondary metabolites.</title>
        <authorList>
            <person name="Sorensen T."/>
        </authorList>
    </citation>
    <scope>NUCLEOTIDE SEQUENCE [LARGE SCALE GENOMIC DNA]</scope>
    <source>
        <strain evidence="7 8">CBS 114990</strain>
    </source>
</reference>
<evidence type="ECO:0000313" key="7">
    <source>
        <dbReference type="EMBL" id="KAK8093449.1"/>
    </source>
</evidence>
<comment type="pathway">
    <text evidence="1">Secondary metabolite biosynthesis.</text>
</comment>
<dbReference type="Proteomes" id="UP001433268">
    <property type="component" value="Unassembled WGS sequence"/>
</dbReference>
<sequence length="274" mass="31021">METPEGAATNRRAEATQDARSHAVELPSDTEPTLRLLEQYSGIDPKDVPGLVRQVVMVEQQAQALTVFPYGCIKSFWFLNLVPTLDDPRYQAVAERLRTPRSTETFLDVGCCLGPVVRLLASQGVPDDRLHGTDLHAGFLDLGHELFGDRGRSRATYVAGDILDESDARLDVLRGKIDIIYALAFFHLFEREGQLEAAKRMVGFLRPENPRVMIFGQNQGPKIEGWEKYVLDPGRWTSLWEEVGRATGTRWRTEMEVESTDKWNNVRFGVYRIV</sequence>